<dbReference type="PROSITE" id="PS51257">
    <property type="entry name" value="PROKAR_LIPOPROTEIN"/>
    <property type="match status" value="1"/>
</dbReference>
<proteinExistence type="predicted"/>
<keyword evidence="2" id="KW-1185">Reference proteome</keyword>
<gene>
    <name evidence="1" type="ORF">GCM10009550_44540</name>
</gene>
<accession>A0ABP4BYS9</accession>
<name>A0ABP4BYS9_9ACTN</name>
<evidence type="ECO:0000313" key="2">
    <source>
        <dbReference type="Proteomes" id="UP001500665"/>
    </source>
</evidence>
<organism evidence="1 2">
    <name type="scientific">Actinocorallia libanotica</name>
    <dbReference type="NCBI Taxonomy" id="46162"/>
    <lineage>
        <taxon>Bacteria</taxon>
        <taxon>Bacillati</taxon>
        <taxon>Actinomycetota</taxon>
        <taxon>Actinomycetes</taxon>
        <taxon>Streptosporangiales</taxon>
        <taxon>Thermomonosporaceae</taxon>
        <taxon>Actinocorallia</taxon>
    </lineage>
</organism>
<evidence type="ECO:0000313" key="1">
    <source>
        <dbReference type="EMBL" id="GAA0957337.1"/>
    </source>
</evidence>
<protein>
    <recommendedName>
        <fullName evidence="3">Lipoprotein</fullName>
    </recommendedName>
</protein>
<comment type="caution">
    <text evidence="1">The sequence shown here is derived from an EMBL/GenBank/DDBJ whole genome shotgun (WGS) entry which is preliminary data.</text>
</comment>
<dbReference type="Proteomes" id="UP001500665">
    <property type="component" value="Unassembled WGS sequence"/>
</dbReference>
<dbReference type="EMBL" id="BAAAHH010000019">
    <property type="protein sequence ID" value="GAA0957337.1"/>
    <property type="molecule type" value="Genomic_DNA"/>
</dbReference>
<evidence type="ECO:0008006" key="3">
    <source>
        <dbReference type="Google" id="ProtNLM"/>
    </source>
</evidence>
<reference evidence="2" key="1">
    <citation type="journal article" date="2019" name="Int. J. Syst. Evol. Microbiol.">
        <title>The Global Catalogue of Microorganisms (GCM) 10K type strain sequencing project: providing services to taxonomists for standard genome sequencing and annotation.</title>
        <authorList>
            <consortium name="The Broad Institute Genomics Platform"/>
            <consortium name="The Broad Institute Genome Sequencing Center for Infectious Disease"/>
            <person name="Wu L."/>
            <person name="Ma J."/>
        </authorList>
    </citation>
    <scope>NUCLEOTIDE SEQUENCE [LARGE SCALE GENOMIC DNA]</scope>
    <source>
        <strain evidence="2">JCM 10696</strain>
    </source>
</reference>
<sequence length="183" mass="19446">MGDVVKVGPGSAHRPVRERLVGAVFAVATAMSCLAACSAGDAVDDAAVPEADAAVPEAFEEYPDPPIRTPDADVFEGLRTLLLEPVQRGSKTLAPVRVKAGRKVSVVAACLGRGTFTLTMGIPEDDPNYMGRYHLGLVFDCDHDRAVPNGYESRVAADGVYTPEVVVQGDVQWSLRIEQSPPK</sequence>